<comment type="caution">
    <text evidence="22">The sequence shown here is derived from an EMBL/GenBank/DDBJ whole genome shotgun (WGS) entry which is preliminary data.</text>
</comment>
<keyword evidence="23" id="KW-1185">Reference proteome</keyword>
<evidence type="ECO:0000313" key="22">
    <source>
        <dbReference type="EMBL" id="TDQ77835.1"/>
    </source>
</evidence>
<feature type="binding site" evidence="18">
    <location>
        <position position="60"/>
    </location>
    <ligand>
        <name>K(+)</name>
        <dbReference type="ChEBI" id="CHEBI:29103"/>
    </ligand>
</feature>
<dbReference type="GO" id="GO:0046496">
    <property type="term" value="P:nicotinamide nucleotide metabolic process"/>
    <property type="evidence" value="ECO:0007669"/>
    <property type="project" value="UniProtKB-UniRule"/>
</dbReference>
<keyword evidence="8 17" id="KW-0521">NADP</keyword>
<dbReference type="Pfam" id="PF03853">
    <property type="entry name" value="YjeF_N"/>
    <property type="match status" value="1"/>
</dbReference>
<dbReference type="GO" id="GO:0110051">
    <property type="term" value="P:metabolite repair"/>
    <property type="evidence" value="ECO:0007669"/>
    <property type="project" value="TreeGrafter"/>
</dbReference>
<evidence type="ECO:0000256" key="6">
    <source>
        <dbReference type="ARBA" id="ARBA00022741"/>
    </source>
</evidence>
<dbReference type="Gene3D" id="3.40.1190.20">
    <property type="match status" value="1"/>
</dbReference>
<name>A0A4R6WNP7_9SPHI</name>
<feature type="binding site" evidence="18">
    <location>
        <position position="159"/>
    </location>
    <ligand>
        <name>K(+)</name>
        <dbReference type="ChEBI" id="CHEBI:29103"/>
    </ligand>
</feature>
<comment type="catalytic activity">
    <reaction evidence="16 17 19">
        <text>(6S)-NADPHX + ADP = AMP + phosphate + NADPH + H(+)</text>
        <dbReference type="Rhea" id="RHEA:32235"/>
        <dbReference type="ChEBI" id="CHEBI:15378"/>
        <dbReference type="ChEBI" id="CHEBI:43474"/>
        <dbReference type="ChEBI" id="CHEBI:57783"/>
        <dbReference type="ChEBI" id="CHEBI:64076"/>
        <dbReference type="ChEBI" id="CHEBI:456215"/>
        <dbReference type="ChEBI" id="CHEBI:456216"/>
        <dbReference type="EC" id="4.2.1.136"/>
    </reaction>
</comment>
<reference evidence="22 23" key="1">
    <citation type="submission" date="2019-03" db="EMBL/GenBank/DDBJ databases">
        <title>Genomic Encyclopedia of Archaeal and Bacterial Type Strains, Phase II (KMG-II): from individual species to whole genera.</title>
        <authorList>
            <person name="Goeker M."/>
        </authorList>
    </citation>
    <scope>NUCLEOTIDE SEQUENCE [LARGE SCALE GENOMIC DNA]</scope>
    <source>
        <strain evidence="22 23">DSM 28353</strain>
    </source>
</reference>
<keyword evidence="7 17" id="KW-0067">ATP-binding</keyword>
<evidence type="ECO:0000256" key="15">
    <source>
        <dbReference type="ARBA" id="ARBA00048238"/>
    </source>
</evidence>
<evidence type="ECO:0000259" key="20">
    <source>
        <dbReference type="PROSITE" id="PS51383"/>
    </source>
</evidence>
<dbReference type="OrthoDB" id="9806925at2"/>
<dbReference type="EMBL" id="SNYV01000013">
    <property type="protein sequence ID" value="TDQ77835.1"/>
    <property type="molecule type" value="Genomic_DNA"/>
</dbReference>
<evidence type="ECO:0000256" key="16">
    <source>
        <dbReference type="ARBA" id="ARBA00049209"/>
    </source>
</evidence>
<keyword evidence="22" id="KW-0808">Transferase</keyword>
<dbReference type="PANTHER" id="PTHR12592">
    <property type="entry name" value="ATP-DEPENDENT (S)-NAD(P)H-HYDRATE DEHYDRATASE FAMILY MEMBER"/>
    <property type="match status" value="1"/>
</dbReference>
<dbReference type="GO" id="GO:0046872">
    <property type="term" value="F:metal ion binding"/>
    <property type="evidence" value="ECO:0007669"/>
    <property type="project" value="UniProtKB-UniRule"/>
</dbReference>
<comment type="similarity">
    <text evidence="4 19">In the C-terminal section; belongs to the NnrD/CARKD family.</text>
</comment>
<keyword evidence="5 18" id="KW-0479">Metal-binding</keyword>
<dbReference type="PROSITE" id="PS51383">
    <property type="entry name" value="YJEF_C_3"/>
    <property type="match status" value="1"/>
</dbReference>
<evidence type="ECO:0000256" key="12">
    <source>
        <dbReference type="ARBA" id="ARBA00023239"/>
    </source>
</evidence>
<feature type="binding site" evidence="17">
    <location>
        <position position="439"/>
    </location>
    <ligand>
        <name>(6S)-NADPHX</name>
        <dbReference type="ChEBI" id="CHEBI:64076"/>
    </ligand>
</feature>
<comment type="cofactor">
    <cofactor evidence="18 19">
        <name>K(+)</name>
        <dbReference type="ChEBI" id="CHEBI:29103"/>
    </cofactor>
    <text evidence="18 19">Binds 1 potassium ion per subunit.</text>
</comment>
<dbReference type="GO" id="GO:0016301">
    <property type="term" value="F:kinase activity"/>
    <property type="evidence" value="ECO:0007669"/>
    <property type="project" value="UniProtKB-KW"/>
</dbReference>
<accession>A0A4R6WNP7</accession>
<evidence type="ECO:0000256" key="9">
    <source>
        <dbReference type="ARBA" id="ARBA00022958"/>
    </source>
</evidence>
<keyword evidence="11 18" id="KW-0413">Isomerase</keyword>
<dbReference type="RefSeq" id="WP_133584111.1">
    <property type="nucleotide sequence ID" value="NZ_SNYV01000013.1"/>
</dbReference>
<dbReference type="NCBIfam" id="TIGR00196">
    <property type="entry name" value="yjeF_cterm"/>
    <property type="match status" value="1"/>
</dbReference>
<dbReference type="SUPFAM" id="SSF64153">
    <property type="entry name" value="YjeF N-terminal domain-like"/>
    <property type="match status" value="1"/>
</dbReference>
<dbReference type="Gene3D" id="3.40.50.10260">
    <property type="entry name" value="YjeF N-terminal domain"/>
    <property type="match status" value="1"/>
</dbReference>
<gene>
    <name evidence="18" type="primary">nnrE</name>
    <name evidence="17" type="synonym">nnrD</name>
    <name evidence="22" type="ORF">CLV99_1801</name>
</gene>
<proteinExistence type="inferred from homology"/>
<dbReference type="InterPro" id="IPR004443">
    <property type="entry name" value="YjeF_N_dom"/>
</dbReference>
<comment type="cofactor">
    <cofactor evidence="17">
        <name>Mg(2+)</name>
        <dbReference type="ChEBI" id="CHEBI:18420"/>
    </cofactor>
</comment>
<evidence type="ECO:0000256" key="19">
    <source>
        <dbReference type="PIRNR" id="PIRNR017184"/>
    </source>
</evidence>
<feature type="binding site" evidence="18">
    <location>
        <position position="123"/>
    </location>
    <ligand>
        <name>K(+)</name>
        <dbReference type="ChEBI" id="CHEBI:29103"/>
    </ligand>
</feature>
<dbReference type="PANTHER" id="PTHR12592:SF0">
    <property type="entry name" value="ATP-DEPENDENT (S)-NAD(P)H-HYDRATE DEHYDRATASE"/>
    <property type="match status" value="1"/>
</dbReference>
<comment type="similarity">
    <text evidence="18">Belongs to the NnrE/AIBP family.</text>
</comment>
<keyword evidence="9 18" id="KW-0630">Potassium</keyword>
<dbReference type="PROSITE" id="PS51385">
    <property type="entry name" value="YJEF_N"/>
    <property type="match status" value="1"/>
</dbReference>
<feature type="domain" description="YjeF C-terminal" evidence="20">
    <location>
        <begin position="224"/>
        <end position="498"/>
    </location>
</feature>
<feature type="binding site" evidence="17">
    <location>
        <position position="374"/>
    </location>
    <ligand>
        <name>(6S)-NADPHX</name>
        <dbReference type="ChEBI" id="CHEBI:64076"/>
    </ligand>
</feature>
<comment type="function">
    <text evidence="18">Catalyzes the epimerization of the S- and R-forms of NAD(P)HX, a damaged form of NAD(P)H that is a result of enzymatic or heat-dependent hydration. This is a prerequisite for the S-specific NAD(P)H-hydrate dehydratase to allow the repair of both epimers of NAD(P)HX.</text>
</comment>
<comment type="subunit">
    <text evidence="17">Homotetramer.</text>
</comment>
<evidence type="ECO:0000259" key="21">
    <source>
        <dbReference type="PROSITE" id="PS51385"/>
    </source>
</evidence>
<dbReference type="EC" id="4.2.1.136" evidence="19"/>
<dbReference type="HAMAP" id="MF_01965">
    <property type="entry name" value="NADHX_dehydratase"/>
    <property type="match status" value="1"/>
</dbReference>
<sequence>MAKIFTAQQMALVDRETAKQQCISSFQLMERAAGVLLAALESRHVLSQERFVVVCGKGNNGGDGLVLAQYLRQRQAKVSLYLLDATSYSEDNKDAQKRNPVSLIQKFALEDQLDIPEDAVILDCLFGYGMQRGLDDSWQHIVGQINTSGCKVIAVDMPSGLLSDSPTPIGCPVVYAHEVLTFQSPKLALLMPDNQLFFEGFEVLDIGLTEEAMARVASDSIYVTKEDIQPFYKRRKKFGHKGVFGHALILGGSYGKIGAVQLAAKATLRSGCGLLSLYVPHCGYSILQTAVPEAMLITDEQENLISSFPDIAPYQAIGLGVGMGTEEKTKGAFREFLTAAPLIPLVLDADALNVLAQEPDLLELIPPRSILTPHPKELKRIIGTWDNDWEKIEKTKQLAARYKLCILIKGANTAIVLADGRVYFNSTGNVGMATGGSGDALTGVLTALLGQGYSTEEAAVMGVYLHGRAADIAVAEIGVYSLLPSDTIQFLSQAFLELEKVP</sequence>
<evidence type="ECO:0000256" key="8">
    <source>
        <dbReference type="ARBA" id="ARBA00022857"/>
    </source>
</evidence>
<feature type="binding site" evidence="18">
    <location>
        <begin position="127"/>
        <end position="133"/>
    </location>
    <ligand>
        <name>(6S)-NADPHX</name>
        <dbReference type="ChEBI" id="CHEBI:64076"/>
    </ligand>
</feature>
<keyword evidence="13" id="KW-0511">Multifunctional enzyme</keyword>
<dbReference type="InterPro" id="IPR000631">
    <property type="entry name" value="CARKD"/>
</dbReference>
<dbReference type="Proteomes" id="UP000295292">
    <property type="component" value="Unassembled WGS sequence"/>
</dbReference>
<feature type="binding site" evidence="18">
    <location>
        <begin position="59"/>
        <end position="63"/>
    </location>
    <ligand>
        <name>(6S)-NADPHX</name>
        <dbReference type="ChEBI" id="CHEBI:64076"/>
    </ligand>
</feature>
<evidence type="ECO:0000256" key="10">
    <source>
        <dbReference type="ARBA" id="ARBA00023027"/>
    </source>
</evidence>
<evidence type="ECO:0000256" key="3">
    <source>
        <dbReference type="ARBA" id="ARBA00006001"/>
    </source>
</evidence>
<evidence type="ECO:0000313" key="23">
    <source>
        <dbReference type="Proteomes" id="UP000295292"/>
    </source>
</evidence>
<keyword evidence="22" id="KW-0418">Kinase</keyword>
<dbReference type="NCBIfam" id="TIGR00197">
    <property type="entry name" value="yjeF_nterm"/>
    <property type="match status" value="1"/>
</dbReference>
<dbReference type="Pfam" id="PF01256">
    <property type="entry name" value="Carb_kinase"/>
    <property type="match status" value="1"/>
</dbReference>
<comment type="caution">
    <text evidence="18">Lacks conserved residue(s) required for the propagation of feature annotation.</text>
</comment>
<comment type="function">
    <text evidence="17">Catalyzes the dehydration of the S-form of NAD(P)HX at the expense of ADP, which is converted to AMP. Together with NAD(P)HX epimerase, which catalyzes the epimerization of the S- and R-forms, the enzyme allows the repair of both epimers of NAD(P)HX, a damaged form of NAD(P)H that is a result of enzymatic or heat-dependent hydration.</text>
</comment>
<keyword evidence="10 17" id="KW-0520">NAD</keyword>
<dbReference type="EC" id="5.1.99.6" evidence="19"/>
<evidence type="ECO:0000256" key="7">
    <source>
        <dbReference type="ARBA" id="ARBA00022840"/>
    </source>
</evidence>
<keyword evidence="12 17" id="KW-0456">Lyase</keyword>
<evidence type="ECO:0000256" key="5">
    <source>
        <dbReference type="ARBA" id="ARBA00022723"/>
    </source>
</evidence>
<comment type="similarity">
    <text evidence="3 19">In the N-terminal section; belongs to the NnrE/AIBP family.</text>
</comment>
<dbReference type="AlphaFoldDB" id="A0A4R6WNP7"/>
<feature type="binding site" evidence="17">
    <location>
        <begin position="409"/>
        <end position="413"/>
    </location>
    <ligand>
        <name>AMP</name>
        <dbReference type="ChEBI" id="CHEBI:456215"/>
    </ligand>
</feature>
<dbReference type="GO" id="GO:0052856">
    <property type="term" value="F:NAD(P)HX epimerase activity"/>
    <property type="evidence" value="ECO:0007669"/>
    <property type="project" value="UniProtKB-UniRule"/>
</dbReference>
<dbReference type="GO" id="GO:0005524">
    <property type="term" value="F:ATP binding"/>
    <property type="evidence" value="ECO:0007669"/>
    <property type="project" value="UniProtKB-UniRule"/>
</dbReference>
<evidence type="ECO:0000256" key="11">
    <source>
        <dbReference type="ARBA" id="ARBA00023235"/>
    </source>
</evidence>
<organism evidence="22 23">
    <name type="scientific">Sphingobacterium yanglingense</name>
    <dbReference type="NCBI Taxonomy" id="1437280"/>
    <lineage>
        <taxon>Bacteria</taxon>
        <taxon>Pseudomonadati</taxon>
        <taxon>Bacteroidota</taxon>
        <taxon>Sphingobacteriia</taxon>
        <taxon>Sphingobacteriales</taxon>
        <taxon>Sphingobacteriaceae</taxon>
        <taxon>Sphingobacterium</taxon>
    </lineage>
</organism>
<comment type="catalytic activity">
    <reaction evidence="2 18 19">
        <text>(6R)-NADPHX = (6S)-NADPHX</text>
        <dbReference type="Rhea" id="RHEA:32227"/>
        <dbReference type="ChEBI" id="CHEBI:64076"/>
        <dbReference type="ChEBI" id="CHEBI:64077"/>
        <dbReference type="EC" id="5.1.99.6"/>
    </reaction>
</comment>
<dbReference type="CDD" id="cd01171">
    <property type="entry name" value="YXKO-related"/>
    <property type="match status" value="1"/>
</dbReference>
<comment type="catalytic activity">
    <reaction evidence="1 18 19">
        <text>(6R)-NADHX = (6S)-NADHX</text>
        <dbReference type="Rhea" id="RHEA:32215"/>
        <dbReference type="ChEBI" id="CHEBI:64074"/>
        <dbReference type="ChEBI" id="CHEBI:64075"/>
        <dbReference type="EC" id="5.1.99.6"/>
    </reaction>
</comment>
<evidence type="ECO:0000256" key="2">
    <source>
        <dbReference type="ARBA" id="ARBA00000909"/>
    </source>
</evidence>
<evidence type="ECO:0000256" key="13">
    <source>
        <dbReference type="ARBA" id="ARBA00023268"/>
    </source>
</evidence>
<evidence type="ECO:0000256" key="17">
    <source>
        <dbReference type="HAMAP-Rule" id="MF_01965"/>
    </source>
</evidence>
<dbReference type="SUPFAM" id="SSF53613">
    <property type="entry name" value="Ribokinase-like"/>
    <property type="match status" value="1"/>
</dbReference>
<dbReference type="GO" id="GO:0052855">
    <property type="term" value="F:ADP-dependent NAD(P)H-hydrate dehydratase activity"/>
    <property type="evidence" value="ECO:0007669"/>
    <property type="project" value="UniProtKB-UniRule"/>
</dbReference>
<dbReference type="PIRSF" id="PIRSF017184">
    <property type="entry name" value="Nnr"/>
    <property type="match status" value="1"/>
</dbReference>
<dbReference type="InterPro" id="IPR030677">
    <property type="entry name" value="Nnr"/>
</dbReference>
<dbReference type="InterPro" id="IPR036652">
    <property type="entry name" value="YjeF_N_dom_sf"/>
</dbReference>
<comment type="catalytic activity">
    <reaction evidence="15 17 19">
        <text>(6S)-NADHX + ADP = AMP + phosphate + NADH + H(+)</text>
        <dbReference type="Rhea" id="RHEA:32223"/>
        <dbReference type="ChEBI" id="CHEBI:15378"/>
        <dbReference type="ChEBI" id="CHEBI:43474"/>
        <dbReference type="ChEBI" id="CHEBI:57945"/>
        <dbReference type="ChEBI" id="CHEBI:64074"/>
        <dbReference type="ChEBI" id="CHEBI:456215"/>
        <dbReference type="ChEBI" id="CHEBI:456216"/>
        <dbReference type="EC" id="4.2.1.136"/>
    </reaction>
</comment>
<feature type="binding site" evidence="17">
    <location>
        <position position="322"/>
    </location>
    <ligand>
        <name>(6S)-NADPHX</name>
        <dbReference type="ChEBI" id="CHEBI:64076"/>
    </ligand>
</feature>
<dbReference type="InterPro" id="IPR029056">
    <property type="entry name" value="Ribokinase-like"/>
</dbReference>
<feature type="binding site" evidence="18">
    <location>
        <position position="156"/>
    </location>
    <ligand>
        <name>(6S)-NADPHX</name>
        <dbReference type="ChEBI" id="CHEBI:64076"/>
    </ligand>
</feature>
<comment type="similarity">
    <text evidence="17">Belongs to the NnrD/CARKD family.</text>
</comment>
<feature type="binding site" evidence="17">
    <location>
        <position position="438"/>
    </location>
    <ligand>
        <name>AMP</name>
        <dbReference type="ChEBI" id="CHEBI:456215"/>
    </ligand>
</feature>
<evidence type="ECO:0000256" key="14">
    <source>
        <dbReference type="ARBA" id="ARBA00025153"/>
    </source>
</evidence>
<dbReference type="HAMAP" id="MF_01966">
    <property type="entry name" value="NADHX_epimerase"/>
    <property type="match status" value="1"/>
</dbReference>
<feature type="binding site" evidence="17">
    <location>
        <position position="259"/>
    </location>
    <ligand>
        <name>(6S)-NADPHX</name>
        <dbReference type="ChEBI" id="CHEBI:64076"/>
    </ligand>
</feature>
<evidence type="ECO:0000256" key="4">
    <source>
        <dbReference type="ARBA" id="ARBA00009524"/>
    </source>
</evidence>
<evidence type="ECO:0000256" key="1">
    <source>
        <dbReference type="ARBA" id="ARBA00000013"/>
    </source>
</evidence>
<comment type="function">
    <text evidence="14 19">Bifunctional enzyme that catalyzes the epimerization of the S- and R-forms of NAD(P)HX and the dehydration of the S-form of NAD(P)HX at the expense of ADP, which is converted to AMP. This allows the repair of both epimers of NAD(P)HX, a damaged form of NAD(P)H that is a result of enzymatic or heat-dependent hydration.</text>
</comment>
<keyword evidence="6 17" id="KW-0547">Nucleotide-binding</keyword>
<evidence type="ECO:0000256" key="18">
    <source>
        <dbReference type="HAMAP-Rule" id="MF_01966"/>
    </source>
</evidence>
<protein>
    <recommendedName>
        <fullName evidence="19">Bifunctional NAD(P)H-hydrate repair enzyme</fullName>
    </recommendedName>
    <alternativeName>
        <fullName evidence="19">Nicotinamide nucleotide repair protein</fullName>
    </alternativeName>
    <domain>
        <recommendedName>
            <fullName evidence="19">ADP-dependent (S)-NAD(P)H-hydrate dehydratase</fullName>
            <ecNumber evidence="19">4.2.1.136</ecNumber>
        </recommendedName>
        <alternativeName>
            <fullName evidence="19">ADP-dependent NAD(P)HX dehydratase</fullName>
        </alternativeName>
    </domain>
    <domain>
        <recommendedName>
            <fullName evidence="19">NAD(P)H-hydrate epimerase</fullName>
            <ecNumber evidence="19">5.1.99.6</ecNumber>
        </recommendedName>
    </domain>
</protein>
<feature type="domain" description="YjeF N-terminal" evidence="21">
    <location>
        <begin position="10"/>
        <end position="214"/>
    </location>
</feature>